<dbReference type="InterPro" id="IPR053716">
    <property type="entry name" value="Flag_assembly_chemotaxis_eff"/>
</dbReference>
<dbReference type="Pfam" id="PF02050">
    <property type="entry name" value="FliJ"/>
    <property type="match status" value="1"/>
</dbReference>
<organism evidence="12 13">
    <name type="scientific">Microbulbifer celer</name>
    <dbReference type="NCBI Taxonomy" id="435905"/>
    <lineage>
        <taxon>Bacteria</taxon>
        <taxon>Pseudomonadati</taxon>
        <taxon>Pseudomonadota</taxon>
        <taxon>Gammaproteobacteria</taxon>
        <taxon>Cellvibrionales</taxon>
        <taxon>Microbulbiferaceae</taxon>
        <taxon>Microbulbifer</taxon>
    </lineage>
</organism>
<evidence type="ECO:0000256" key="1">
    <source>
        <dbReference type="ARBA" id="ARBA00004413"/>
    </source>
</evidence>
<proteinExistence type="inferred from homology"/>
<comment type="similarity">
    <text evidence="2">Belongs to the FliJ family.</text>
</comment>
<dbReference type="NCBIfam" id="TIGR02473">
    <property type="entry name" value="flagell_FliJ"/>
    <property type="match status" value="1"/>
</dbReference>
<evidence type="ECO:0000313" key="12">
    <source>
        <dbReference type="EMBL" id="MFD1215482.1"/>
    </source>
</evidence>
<accession>A0ABW3U434</accession>
<feature type="compositionally biased region" description="Basic and acidic residues" evidence="11">
    <location>
        <begin position="115"/>
        <end position="134"/>
    </location>
</feature>
<dbReference type="Proteomes" id="UP001597264">
    <property type="component" value="Unassembled WGS sequence"/>
</dbReference>
<protein>
    <recommendedName>
        <fullName evidence="3">Flagellar FliJ protein</fullName>
    </recommendedName>
</protein>
<sequence>MNHTNPLDTLIEQSRKARDNAGRALASERQSREQTAGQLETLQRYRSEYCERLQQAMRQGIDAATLDDYNRFIRSLETAIQRARDVLSQQQERVESSSAHWRQRQRELSSFSALESRRTQQEQQREQRRERLLADEMTQNLLARRPAADEYNPS</sequence>
<evidence type="ECO:0000256" key="3">
    <source>
        <dbReference type="ARBA" id="ARBA00020392"/>
    </source>
</evidence>
<keyword evidence="6" id="KW-0145">Chemotaxis</keyword>
<dbReference type="RefSeq" id="WP_230437775.1">
    <property type="nucleotide sequence ID" value="NZ_CP087715.1"/>
</dbReference>
<keyword evidence="5" id="KW-1003">Cell membrane</keyword>
<comment type="subcellular location">
    <subcellularLocation>
        <location evidence="1">Cell membrane</location>
        <topology evidence="1">Peripheral membrane protein</topology>
        <orientation evidence="1">Cytoplasmic side</orientation>
    </subcellularLocation>
</comment>
<keyword evidence="13" id="KW-1185">Reference proteome</keyword>
<dbReference type="InterPro" id="IPR052570">
    <property type="entry name" value="FliJ"/>
</dbReference>
<evidence type="ECO:0000256" key="2">
    <source>
        <dbReference type="ARBA" id="ARBA00010004"/>
    </source>
</evidence>
<dbReference type="PANTHER" id="PTHR38786">
    <property type="entry name" value="FLAGELLAR FLIJ PROTEIN"/>
    <property type="match status" value="1"/>
</dbReference>
<dbReference type="PIRSF" id="PIRSF019404">
    <property type="entry name" value="FliJ"/>
    <property type="match status" value="1"/>
</dbReference>
<feature type="region of interest" description="Disordered" evidence="11">
    <location>
        <begin position="1"/>
        <end position="39"/>
    </location>
</feature>
<evidence type="ECO:0000256" key="9">
    <source>
        <dbReference type="ARBA" id="ARBA00023136"/>
    </source>
</evidence>
<evidence type="ECO:0000256" key="8">
    <source>
        <dbReference type="ARBA" id="ARBA00022927"/>
    </source>
</evidence>
<gene>
    <name evidence="12" type="primary">fliJ</name>
    <name evidence="12" type="ORF">ACFQ2X_02625</name>
</gene>
<evidence type="ECO:0000256" key="5">
    <source>
        <dbReference type="ARBA" id="ARBA00022475"/>
    </source>
</evidence>
<comment type="caution">
    <text evidence="12">The sequence shown here is derived from an EMBL/GenBank/DDBJ whole genome shotgun (WGS) entry which is preliminary data.</text>
</comment>
<name>A0ABW3U434_9GAMM</name>
<evidence type="ECO:0000256" key="11">
    <source>
        <dbReference type="SAM" id="MobiDB-lite"/>
    </source>
</evidence>
<keyword evidence="12" id="KW-0966">Cell projection</keyword>
<feature type="compositionally biased region" description="Polar residues" evidence="11">
    <location>
        <begin position="88"/>
        <end position="100"/>
    </location>
</feature>
<evidence type="ECO:0000256" key="6">
    <source>
        <dbReference type="ARBA" id="ARBA00022500"/>
    </source>
</evidence>
<feature type="region of interest" description="Disordered" evidence="11">
    <location>
        <begin position="88"/>
        <end position="154"/>
    </location>
</feature>
<dbReference type="InterPro" id="IPR012823">
    <property type="entry name" value="Flagell_FliJ"/>
</dbReference>
<reference evidence="13" key="1">
    <citation type="journal article" date="2019" name="Int. J. Syst. Evol. Microbiol.">
        <title>The Global Catalogue of Microorganisms (GCM) 10K type strain sequencing project: providing services to taxonomists for standard genome sequencing and annotation.</title>
        <authorList>
            <consortium name="The Broad Institute Genomics Platform"/>
            <consortium name="The Broad Institute Genome Sequencing Center for Infectious Disease"/>
            <person name="Wu L."/>
            <person name="Ma J."/>
        </authorList>
    </citation>
    <scope>NUCLEOTIDE SEQUENCE [LARGE SCALE GENOMIC DNA]</scope>
    <source>
        <strain evidence="13">CCUG 54356</strain>
    </source>
</reference>
<dbReference type="InterPro" id="IPR018006">
    <property type="entry name" value="Flag_FliJ_proteobac"/>
</dbReference>
<dbReference type="PRINTS" id="PR01004">
    <property type="entry name" value="FLGFLIJ"/>
</dbReference>
<evidence type="ECO:0000313" key="13">
    <source>
        <dbReference type="Proteomes" id="UP001597264"/>
    </source>
</evidence>
<dbReference type="Gene3D" id="1.10.287.1700">
    <property type="match status" value="1"/>
</dbReference>
<dbReference type="EMBL" id="JBHTLR010000004">
    <property type="protein sequence ID" value="MFD1215482.1"/>
    <property type="molecule type" value="Genomic_DNA"/>
</dbReference>
<keyword evidence="10" id="KW-1006">Bacterial flagellum protein export</keyword>
<keyword evidence="12" id="KW-0282">Flagellum</keyword>
<dbReference type="PANTHER" id="PTHR38786:SF1">
    <property type="entry name" value="FLAGELLAR FLIJ PROTEIN"/>
    <property type="match status" value="1"/>
</dbReference>
<keyword evidence="12" id="KW-0969">Cilium</keyword>
<keyword evidence="7" id="KW-1005">Bacterial flagellum biogenesis</keyword>
<evidence type="ECO:0000256" key="4">
    <source>
        <dbReference type="ARBA" id="ARBA00022448"/>
    </source>
</evidence>
<keyword evidence="8" id="KW-0653">Protein transport</keyword>
<evidence type="ECO:0000256" key="7">
    <source>
        <dbReference type="ARBA" id="ARBA00022795"/>
    </source>
</evidence>
<evidence type="ECO:0000256" key="10">
    <source>
        <dbReference type="ARBA" id="ARBA00023225"/>
    </source>
</evidence>
<keyword evidence="4" id="KW-0813">Transport</keyword>
<keyword evidence="9" id="KW-0472">Membrane</keyword>